<dbReference type="STRING" id="451.B6N58_02450"/>
<organism evidence="3 5">
    <name type="scientific">Legionella micdadei</name>
    <name type="common">Tatlockia micdadei</name>
    <dbReference type="NCBI Taxonomy" id="451"/>
    <lineage>
        <taxon>Bacteria</taxon>
        <taxon>Pseudomonadati</taxon>
        <taxon>Pseudomonadota</taxon>
        <taxon>Gammaproteobacteria</taxon>
        <taxon>Legionellales</taxon>
        <taxon>Legionellaceae</taxon>
        <taxon>Legionella</taxon>
    </lineage>
</organism>
<evidence type="ECO:0000313" key="3">
    <source>
        <dbReference type="EMBL" id="CEG62006.1"/>
    </source>
</evidence>
<dbReference type="EMBL" id="LN614830">
    <property type="protein sequence ID" value="CEG62006.1"/>
    <property type="molecule type" value="Genomic_DNA"/>
</dbReference>
<feature type="chain" id="PRO_5009750875" description="NolW-like domain-containing protein" evidence="1">
    <location>
        <begin position="18"/>
        <end position="256"/>
    </location>
</feature>
<evidence type="ECO:0000256" key="1">
    <source>
        <dbReference type="SAM" id="SignalP"/>
    </source>
</evidence>
<feature type="domain" description="NolW-like" evidence="2">
    <location>
        <begin position="23"/>
        <end position="80"/>
    </location>
</feature>
<reference evidence="4 6" key="3">
    <citation type="submission" date="2016-10" db="EMBL/GenBank/DDBJ databases">
        <authorList>
            <person name="Varghese N."/>
            <person name="Submissions S."/>
        </authorList>
    </citation>
    <scope>NUCLEOTIDE SEQUENCE [LARGE SCALE GENOMIC DNA]</scope>
    <source>
        <strain evidence="4 6">ATCC 33218</strain>
    </source>
</reference>
<name>A0A098GKF7_LEGMI</name>
<evidence type="ECO:0000259" key="2">
    <source>
        <dbReference type="Pfam" id="PF03958"/>
    </source>
</evidence>
<dbReference type="InterPro" id="IPR005644">
    <property type="entry name" value="NolW-like"/>
</dbReference>
<evidence type="ECO:0000313" key="6">
    <source>
        <dbReference type="Proteomes" id="UP000182998"/>
    </source>
</evidence>
<dbReference type="RefSeq" id="WP_102010563.1">
    <property type="nucleotide sequence ID" value="NZ_CP020614.1"/>
</dbReference>
<dbReference type="OrthoDB" id="5644460at2"/>
<dbReference type="Proteomes" id="UP000182998">
    <property type="component" value="Unassembled WGS sequence"/>
</dbReference>
<protein>
    <recommendedName>
        <fullName evidence="2">NolW-like domain-containing protein</fullName>
    </recommendedName>
</protein>
<reference evidence="5" key="2">
    <citation type="submission" date="2014-09" db="EMBL/GenBank/DDBJ databases">
        <authorList>
            <person name="Gomez-Valero L."/>
        </authorList>
    </citation>
    <scope>NUCLEOTIDE SEQUENCE [LARGE SCALE GENOMIC DNA]</scope>
    <source>
        <strain evidence="5">ATCC33218</strain>
    </source>
</reference>
<dbReference type="HOGENOM" id="CLU_1085565_0_0_6"/>
<keyword evidence="1" id="KW-0732">Signal</keyword>
<dbReference type="KEGG" id="tmc:LMI_2754"/>
<dbReference type="InterPro" id="IPR038591">
    <property type="entry name" value="NolW-like_sf"/>
</dbReference>
<proteinExistence type="predicted"/>
<dbReference type="AlphaFoldDB" id="A0A098GKF7"/>
<reference evidence="3" key="1">
    <citation type="submission" date="2014-09" db="EMBL/GenBank/DDBJ databases">
        <authorList>
            <person name="GOMEZ-VALERO Laura"/>
        </authorList>
    </citation>
    <scope>NUCLEOTIDE SEQUENCE</scope>
    <source>
        <strain evidence="3">ATCC33218</strain>
    </source>
</reference>
<dbReference type="Pfam" id="PF03958">
    <property type="entry name" value="Secretin_N"/>
    <property type="match status" value="1"/>
</dbReference>
<keyword evidence="6" id="KW-1185">Reference proteome</keyword>
<dbReference type="EMBL" id="FMVN01000018">
    <property type="protein sequence ID" value="SCY77055.1"/>
    <property type="molecule type" value="Genomic_DNA"/>
</dbReference>
<gene>
    <name evidence="3" type="ORF">LMI_2754</name>
    <name evidence="4" type="ORF">SAMN02982997_02847</name>
</gene>
<dbReference type="Proteomes" id="UP000032414">
    <property type="component" value="Chromosome I"/>
</dbReference>
<dbReference type="PATRIC" id="fig|451.8.peg.727"/>
<feature type="signal peptide" evidence="1">
    <location>
        <begin position="1"/>
        <end position="17"/>
    </location>
</feature>
<dbReference type="Gene3D" id="3.30.1370.120">
    <property type="match status" value="1"/>
</dbReference>
<accession>A0A098GKF7</accession>
<evidence type="ECO:0000313" key="4">
    <source>
        <dbReference type="EMBL" id="SCY77055.1"/>
    </source>
</evidence>
<sequence length="256" mass="28350">MKKWSFALMFIVITAFAQPTMITKVIQLNYQNADHIIQLIQPLLGDGEQISGSGQTLVVKVTPDTMTQLRAILHKLDQPPVTFQISIYQGDPDWLSQNGDNDITITTPSHSDQLQHQTVTVMNGESAFVSTGEDQPVLSSAGIGFWGTGVSYDRRLTQNGFLVEPTLQGQQVKLRIRRIREQDSPVVNQQFDSQQVVTTVMVPLNKWVPLASPQGSEPVDSSTQIIRAGNQFTQNSTLYIKVNVVQQPASDDDNSN</sequence>
<evidence type="ECO:0000313" key="5">
    <source>
        <dbReference type="Proteomes" id="UP000032414"/>
    </source>
</evidence>